<feature type="signal peptide" evidence="2">
    <location>
        <begin position="1"/>
        <end position="23"/>
    </location>
</feature>
<evidence type="ECO:0000313" key="4">
    <source>
        <dbReference type="EMBL" id="AIY66998.1"/>
    </source>
</evidence>
<dbReference type="GO" id="GO:0015562">
    <property type="term" value="F:efflux transmembrane transporter activity"/>
    <property type="evidence" value="ECO:0007669"/>
    <property type="project" value="TreeGrafter"/>
</dbReference>
<feature type="chain" id="PRO_5002038068" description="CzcB-like barrel-sandwich hybrid domain-containing protein" evidence="2">
    <location>
        <begin position="24"/>
        <end position="356"/>
    </location>
</feature>
<feature type="domain" description="CzcB-like barrel-sandwich hybrid" evidence="3">
    <location>
        <begin position="54"/>
        <end position="191"/>
    </location>
</feature>
<dbReference type="GO" id="GO:1990281">
    <property type="term" value="C:efflux pump complex"/>
    <property type="evidence" value="ECO:0007669"/>
    <property type="project" value="TreeGrafter"/>
</dbReference>
<dbReference type="NCBIfam" id="TIGR01730">
    <property type="entry name" value="RND_mfp"/>
    <property type="match status" value="1"/>
</dbReference>
<dbReference type="Gene3D" id="1.10.287.470">
    <property type="entry name" value="Helix hairpin bin"/>
    <property type="match status" value="1"/>
</dbReference>
<dbReference type="Proteomes" id="UP000030341">
    <property type="component" value="Chromosome 2"/>
</dbReference>
<gene>
    <name evidence="4" type="ORF">OM33_18120</name>
</gene>
<dbReference type="OrthoDB" id="9806939at2"/>
<dbReference type="InterPro" id="IPR058647">
    <property type="entry name" value="BSH_CzcB-like"/>
</dbReference>
<dbReference type="AlphaFoldDB" id="A0A0A7EKB5"/>
<name>A0A0A7EKB5_9GAMM</name>
<dbReference type="Pfam" id="PF25973">
    <property type="entry name" value="BSH_CzcB"/>
    <property type="match status" value="1"/>
</dbReference>
<evidence type="ECO:0000313" key="5">
    <source>
        <dbReference type="Proteomes" id="UP000030341"/>
    </source>
</evidence>
<evidence type="ECO:0000256" key="2">
    <source>
        <dbReference type="SAM" id="SignalP"/>
    </source>
</evidence>
<dbReference type="InterPro" id="IPR006143">
    <property type="entry name" value="RND_pump_MFP"/>
</dbReference>
<dbReference type="Gene3D" id="2.40.50.100">
    <property type="match status" value="1"/>
</dbReference>
<dbReference type="STRING" id="1348114.OM33_18120"/>
<dbReference type="EMBL" id="CP009889">
    <property type="protein sequence ID" value="AIY66998.1"/>
    <property type="molecule type" value="Genomic_DNA"/>
</dbReference>
<keyword evidence="2" id="KW-0732">Signal</keyword>
<dbReference type="Gene3D" id="2.40.30.170">
    <property type="match status" value="1"/>
</dbReference>
<evidence type="ECO:0000259" key="3">
    <source>
        <dbReference type="Pfam" id="PF25973"/>
    </source>
</evidence>
<proteinExistence type="inferred from homology"/>
<accession>A0A0A7EKB5</accession>
<dbReference type="eggNOG" id="COG0845">
    <property type="taxonomic scope" value="Bacteria"/>
</dbReference>
<dbReference type="PANTHER" id="PTHR30469">
    <property type="entry name" value="MULTIDRUG RESISTANCE PROTEIN MDTA"/>
    <property type="match status" value="1"/>
</dbReference>
<sequence length="356" mass="38714">MHIQGIKNTLLFSLLLAVFAVTAKDVSVDLVYPKQNQENDQLMLSGTIKSKQHANVSVLTPGVIEAIAVEAGQFVKQGDVLLTLNNVIANSQVAQADAALNASDITYQESHRQYQEVIALSENQVVAKTLIAERKAAMAKAAADKSQAGAILAEKLETLNRHTLTAPFSGVITERFVEVGEWVTPQTSVLSLVSSNQLRLELAVPQEYFPYFKSEKLKVRITPDMLNTVPFEQTISQVISASNELTRTFDVYIDIDETHQLISGTSARASIALPHTNPQKIWLPSSALKHHPDGGYSVFSVTNNVAKRHIVDVLAFRGDEVAVFGAPKQLAYVINGVQNLKDNNSVVVNSVSGSAQ</sequence>
<organism evidence="4 5">
    <name type="scientific">Pseudoalteromonas piratica</name>
    <dbReference type="NCBI Taxonomy" id="1348114"/>
    <lineage>
        <taxon>Bacteria</taxon>
        <taxon>Pseudomonadati</taxon>
        <taxon>Pseudomonadota</taxon>
        <taxon>Gammaproteobacteria</taxon>
        <taxon>Alteromonadales</taxon>
        <taxon>Pseudoalteromonadaceae</taxon>
        <taxon>Pseudoalteromonas</taxon>
    </lineage>
</organism>
<protein>
    <recommendedName>
        <fullName evidence="3">CzcB-like barrel-sandwich hybrid domain-containing protein</fullName>
    </recommendedName>
</protein>
<dbReference type="PANTHER" id="PTHR30469:SF15">
    <property type="entry name" value="HLYD FAMILY OF SECRETION PROTEINS"/>
    <property type="match status" value="1"/>
</dbReference>
<dbReference type="Gene3D" id="2.40.420.20">
    <property type="match status" value="1"/>
</dbReference>
<reference evidence="4 5" key="1">
    <citation type="submission" date="2014-11" db="EMBL/GenBank/DDBJ databases">
        <title>Complete Genome Sequence of Pseudoalteromonas sp. Strain OCN003 Isolated from Kaneohe Bay, Oahu, Hawaii.</title>
        <authorList>
            <person name="Beurmann S."/>
            <person name="Videau P."/>
            <person name="Ushijima B."/>
            <person name="Smith A.M."/>
            <person name="Aeby G.S."/>
            <person name="Callahan S.M."/>
            <person name="Belcaid M."/>
        </authorList>
    </citation>
    <scope>NUCLEOTIDE SEQUENCE [LARGE SCALE GENOMIC DNA]</scope>
    <source>
        <strain evidence="4 5">OCN003</strain>
    </source>
</reference>
<comment type="similarity">
    <text evidence="1">Belongs to the membrane fusion protein (MFP) (TC 8.A.1) family.</text>
</comment>
<keyword evidence="5" id="KW-1185">Reference proteome</keyword>
<dbReference type="SUPFAM" id="SSF111369">
    <property type="entry name" value="HlyD-like secretion proteins"/>
    <property type="match status" value="1"/>
</dbReference>
<dbReference type="RefSeq" id="WP_040135688.1">
    <property type="nucleotide sequence ID" value="NZ_CP009889.1"/>
</dbReference>
<dbReference type="HOGENOM" id="CLU_018816_1_4_6"/>
<evidence type="ECO:0000256" key="1">
    <source>
        <dbReference type="ARBA" id="ARBA00009477"/>
    </source>
</evidence>
<dbReference type="KEGG" id="pseo:OM33_18120"/>